<dbReference type="PANTHER" id="PTHR33393">
    <property type="entry name" value="POLYGLUTAMINE SYNTHESIS ACCESSORY PROTEIN RV0574C-RELATED"/>
    <property type="match status" value="1"/>
</dbReference>
<organism evidence="3 4">
    <name type="scientific">Stygiobacter electus</name>
    <dbReference type="NCBI Taxonomy" id="3032292"/>
    <lineage>
        <taxon>Bacteria</taxon>
        <taxon>Pseudomonadati</taxon>
        <taxon>Ignavibacteriota</taxon>
        <taxon>Ignavibacteria</taxon>
        <taxon>Ignavibacteriales</taxon>
        <taxon>Melioribacteraceae</taxon>
        <taxon>Stygiobacter</taxon>
    </lineage>
</organism>
<feature type="domain" description="Capsule synthesis protein CapA" evidence="2">
    <location>
        <begin position="36"/>
        <end position="275"/>
    </location>
</feature>
<dbReference type="AlphaFoldDB" id="A0AAE3NZE9"/>
<evidence type="ECO:0000313" key="4">
    <source>
        <dbReference type="Proteomes" id="UP001221302"/>
    </source>
</evidence>
<dbReference type="Pfam" id="PF09587">
    <property type="entry name" value="PGA_cap"/>
    <property type="match status" value="1"/>
</dbReference>
<accession>A0AAE3NZE9</accession>
<dbReference type="RefSeq" id="WP_321535300.1">
    <property type="nucleotide sequence ID" value="NZ_JARGDL010000004.1"/>
</dbReference>
<dbReference type="InterPro" id="IPR029052">
    <property type="entry name" value="Metallo-depent_PP-like"/>
</dbReference>
<comment type="caution">
    <text evidence="3">The sequence shown here is derived from an EMBL/GenBank/DDBJ whole genome shotgun (WGS) entry which is preliminary data.</text>
</comment>
<keyword evidence="4" id="KW-1185">Reference proteome</keyword>
<evidence type="ECO:0000259" key="2">
    <source>
        <dbReference type="SMART" id="SM00854"/>
    </source>
</evidence>
<proteinExistence type="inferred from homology"/>
<dbReference type="InterPro" id="IPR019079">
    <property type="entry name" value="Capsule_synth_CapA"/>
</dbReference>
<name>A0AAE3NZE9_9BACT</name>
<gene>
    <name evidence="3" type="ORF">P0M35_05185</name>
</gene>
<protein>
    <submittedName>
        <fullName evidence="3">CapA family protein</fullName>
    </submittedName>
</protein>
<dbReference type="CDD" id="cd07381">
    <property type="entry name" value="MPP_CapA"/>
    <property type="match status" value="1"/>
</dbReference>
<dbReference type="Proteomes" id="UP001221302">
    <property type="component" value="Unassembled WGS sequence"/>
</dbReference>
<dbReference type="EMBL" id="JARGDL010000004">
    <property type="protein sequence ID" value="MDF1611534.1"/>
    <property type="molecule type" value="Genomic_DNA"/>
</dbReference>
<sequence length="358" mass="41157">MKRISFVFFISLISFFYFSRNFISNKVEKKISKEISFSFVGDLMCHSPIFESARIENDSFDFNPIFENVKDELSQSDFTIGNLETVIAGKEFGFSGYPNFNSPIEFLQALKNSGFDVLITCNNHSLDRGIKGLINTQNNLEKIGFKYVGTKKTENDSILILEKNNLKVSLLAYTYGLNGNILPKSKYYLINIIDTNNIKKDILKAKKSSVAVIVYLHFGEEYQRKPNSFQKELVDKVFSFGANVIIASHPHVIQDVVYDDEKLVAYSLGNFLSNQRWRYSDTGIILNFTFFKDDSNKIKVKDFAFIPTWVYKGTLNNKVQFKILKADTLIFPSFLTKDEIGKVKQAFYDTKFLINYTN</sequence>
<dbReference type="Gene3D" id="3.60.21.10">
    <property type="match status" value="1"/>
</dbReference>
<evidence type="ECO:0000256" key="1">
    <source>
        <dbReference type="ARBA" id="ARBA00005662"/>
    </source>
</evidence>
<dbReference type="SMART" id="SM00854">
    <property type="entry name" value="PGA_cap"/>
    <property type="match status" value="1"/>
</dbReference>
<reference evidence="3" key="1">
    <citation type="submission" date="2023-03" db="EMBL/GenBank/DDBJ databases">
        <title>Stygiobacter electus gen. nov., sp. nov., facultatively anaerobic thermotolerant bacterium of the class Ignavibacteria from a well of Yessentuki mineral water deposit.</title>
        <authorList>
            <person name="Podosokorskaya O.A."/>
            <person name="Elcheninov A.G."/>
            <person name="Petrova N.F."/>
            <person name="Zavarzina D.G."/>
            <person name="Kublanov I.V."/>
            <person name="Merkel A.Y."/>
        </authorList>
    </citation>
    <scope>NUCLEOTIDE SEQUENCE</scope>
    <source>
        <strain evidence="3">09-Me</strain>
    </source>
</reference>
<comment type="similarity">
    <text evidence="1">Belongs to the CapA family.</text>
</comment>
<evidence type="ECO:0000313" key="3">
    <source>
        <dbReference type="EMBL" id="MDF1611534.1"/>
    </source>
</evidence>
<dbReference type="InterPro" id="IPR052169">
    <property type="entry name" value="CW_Biosynth-Accessory"/>
</dbReference>
<dbReference type="PANTHER" id="PTHR33393:SF12">
    <property type="entry name" value="CAPSULE BIOSYNTHESIS PROTEIN CAPA"/>
    <property type="match status" value="1"/>
</dbReference>
<dbReference type="SUPFAM" id="SSF56300">
    <property type="entry name" value="Metallo-dependent phosphatases"/>
    <property type="match status" value="1"/>
</dbReference>